<organism evidence="9 10">
    <name type="scientific">Apiotrichum porosum</name>
    <dbReference type="NCBI Taxonomy" id="105984"/>
    <lineage>
        <taxon>Eukaryota</taxon>
        <taxon>Fungi</taxon>
        <taxon>Dikarya</taxon>
        <taxon>Basidiomycota</taxon>
        <taxon>Agaricomycotina</taxon>
        <taxon>Tremellomycetes</taxon>
        <taxon>Trichosporonales</taxon>
        <taxon>Trichosporonaceae</taxon>
        <taxon>Apiotrichum</taxon>
    </lineage>
</organism>
<evidence type="ECO:0000256" key="6">
    <source>
        <dbReference type="SAM" id="MobiDB-lite"/>
    </source>
</evidence>
<comment type="subcellular location">
    <subcellularLocation>
        <location evidence="1">Membrane</location>
        <topology evidence="1">Multi-pass membrane protein</topology>
    </subcellularLocation>
</comment>
<dbReference type="EMBL" id="RSCE01000002">
    <property type="protein sequence ID" value="RSH86233.1"/>
    <property type="molecule type" value="Genomic_DNA"/>
</dbReference>
<comment type="caution">
    <text evidence="9">The sequence shown here is derived from an EMBL/GenBank/DDBJ whole genome shotgun (WGS) entry which is preliminary data.</text>
</comment>
<dbReference type="Gene3D" id="1.20.1250.20">
    <property type="entry name" value="MFS general substrate transporter like domains"/>
    <property type="match status" value="1"/>
</dbReference>
<feature type="transmembrane region" description="Helical" evidence="7">
    <location>
        <begin position="436"/>
        <end position="455"/>
    </location>
</feature>
<feature type="compositionally biased region" description="Polar residues" evidence="6">
    <location>
        <begin position="1"/>
        <end position="21"/>
    </location>
</feature>
<dbReference type="SUPFAM" id="SSF103473">
    <property type="entry name" value="MFS general substrate transporter"/>
    <property type="match status" value="1"/>
</dbReference>
<evidence type="ECO:0000259" key="8">
    <source>
        <dbReference type="PROSITE" id="PS50850"/>
    </source>
</evidence>
<dbReference type="OrthoDB" id="440755at2759"/>
<keyword evidence="2" id="KW-0813">Transport</keyword>
<feature type="domain" description="Major facilitator superfamily (MFS) profile" evidence="8">
    <location>
        <begin position="77"/>
        <end position="535"/>
    </location>
</feature>
<feature type="transmembrane region" description="Helical" evidence="7">
    <location>
        <begin position="231"/>
        <end position="251"/>
    </location>
</feature>
<feature type="transmembrane region" description="Helical" evidence="7">
    <location>
        <begin position="467"/>
        <end position="491"/>
    </location>
</feature>
<name>A0A427Y570_9TREE</name>
<feature type="transmembrane region" description="Helical" evidence="7">
    <location>
        <begin position="168"/>
        <end position="190"/>
    </location>
</feature>
<evidence type="ECO:0000256" key="4">
    <source>
        <dbReference type="ARBA" id="ARBA00022989"/>
    </source>
</evidence>
<protein>
    <recommendedName>
        <fullName evidence="8">Major facilitator superfamily (MFS) profile domain-containing protein</fullName>
    </recommendedName>
</protein>
<gene>
    <name evidence="9" type="ORF">EHS24_004470</name>
</gene>
<feature type="transmembrane region" description="Helical" evidence="7">
    <location>
        <begin position="113"/>
        <end position="130"/>
    </location>
</feature>
<dbReference type="PROSITE" id="PS50850">
    <property type="entry name" value="MFS"/>
    <property type="match status" value="1"/>
</dbReference>
<feature type="transmembrane region" description="Helical" evidence="7">
    <location>
        <begin position="202"/>
        <end position="225"/>
    </location>
</feature>
<sequence>MSATITGSVPEQASNPLSPSHTLIDLQAEKDKASSVASPPASEKGAERRASSTSDATVASVDENDLSNLPPMRKNILLLCFCLAMFIDAAGVSATFLMTDPIAKDLGISYGDYAWVLGTYSLAFASTLLFAGRLADLYSPSVVYTIGFAGLGIFYLIISFMTDQYAFFVLRAISALLAVLTIPSSINMIVQMYPDPTEQAKKLTLFGMAGALANTIALILAGLFLLASWRWYFRFIAILVIPFSVVCWFLMPRTKAVAQSLPGAEKWKRMDLGGVFIMVAMLILFILAFTQGPVKGWDKPIFIAPLVVAIVLLPVFLIWEAKMPRHFSLIPHDIYKFPNILPLLLQASSGFLWFATFQLRVATYFQEAHHNSPILAAVKLLPMGITALFVGGIISNVPQLITRPRYVQVVASALCFTGSMLLAFSKGGFGSDYWKFIFTGEIIGTVGGMIVFIGMNTALIQSFPLEFAGVGGSFANVIFQVGGVIGIAIQQGLLSTGDTSNPIDWTGSKNGYFFSSAYVMATGIIFVILYRQHKAPQMSQGAVAV</sequence>
<dbReference type="InterPro" id="IPR020846">
    <property type="entry name" value="MFS_dom"/>
</dbReference>
<feature type="transmembrane region" description="Helical" evidence="7">
    <location>
        <begin position="374"/>
        <end position="394"/>
    </location>
</feature>
<evidence type="ECO:0000313" key="10">
    <source>
        <dbReference type="Proteomes" id="UP000279236"/>
    </source>
</evidence>
<reference evidence="9 10" key="1">
    <citation type="submission" date="2018-11" db="EMBL/GenBank/DDBJ databases">
        <title>Genome sequence of Apiotrichum porosum DSM 27194.</title>
        <authorList>
            <person name="Aliyu H."/>
            <person name="Gorte O."/>
            <person name="Ochsenreither K."/>
        </authorList>
    </citation>
    <scope>NUCLEOTIDE SEQUENCE [LARGE SCALE GENOMIC DNA]</scope>
    <source>
        <strain evidence="9 10">DSM 27194</strain>
    </source>
</reference>
<proteinExistence type="predicted"/>
<evidence type="ECO:0000313" key="9">
    <source>
        <dbReference type="EMBL" id="RSH86233.1"/>
    </source>
</evidence>
<dbReference type="GeneID" id="39589013"/>
<accession>A0A427Y570</accession>
<keyword evidence="3 7" id="KW-0812">Transmembrane</keyword>
<dbReference type="RefSeq" id="XP_028479018.1">
    <property type="nucleotide sequence ID" value="XM_028620046.1"/>
</dbReference>
<evidence type="ECO:0000256" key="7">
    <source>
        <dbReference type="SAM" id="Phobius"/>
    </source>
</evidence>
<evidence type="ECO:0000256" key="5">
    <source>
        <dbReference type="ARBA" id="ARBA00023136"/>
    </source>
</evidence>
<feature type="transmembrane region" description="Helical" evidence="7">
    <location>
        <begin position="511"/>
        <end position="530"/>
    </location>
</feature>
<feature type="transmembrane region" description="Helical" evidence="7">
    <location>
        <begin position="301"/>
        <end position="319"/>
    </location>
</feature>
<dbReference type="Proteomes" id="UP000279236">
    <property type="component" value="Unassembled WGS sequence"/>
</dbReference>
<keyword evidence="5 7" id="KW-0472">Membrane</keyword>
<dbReference type="InterPro" id="IPR036259">
    <property type="entry name" value="MFS_trans_sf"/>
</dbReference>
<dbReference type="InterPro" id="IPR011701">
    <property type="entry name" value="MFS"/>
</dbReference>
<dbReference type="Pfam" id="PF07690">
    <property type="entry name" value="MFS_1"/>
    <property type="match status" value="1"/>
</dbReference>
<dbReference type="GO" id="GO:0016020">
    <property type="term" value="C:membrane"/>
    <property type="evidence" value="ECO:0007669"/>
    <property type="project" value="UniProtKB-SubCell"/>
</dbReference>
<feature type="transmembrane region" description="Helical" evidence="7">
    <location>
        <begin position="406"/>
        <end position="424"/>
    </location>
</feature>
<dbReference type="GO" id="GO:0022857">
    <property type="term" value="F:transmembrane transporter activity"/>
    <property type="evidence" value="ECO:0007669"/>
    <property type="project" value="InterPro"/>
</dbReference>
<feature type="transmembrane region" description="Helical" evidence="7">
    <location>
        <begin position="142"/>
        <end position="162"/>
    </location>
</feature>
<evidence type="ECO:0000256" key="2">
    <source>
        <dbReference type="ARBA" id="ARBA00022448"/>
    </source>
</evidence>
<dbReference type="AlphaFoldDB" id="A0A427Y570"/>
<keyword evidence="10" id="KW-1185">Reference proteome</keyword>
<feature type="region of interest" description="Disordered" evidence="6">
    <location>
        <begin position="1"/>
        <end position="57"/>
    </location>
</feature>
<evidence type="ECO:0000256" key="1">
    <source>
        <dbReference type="ARBA" id="ARBA00004141"/>
    </source>
</evidence>
<feature type="transmembrane region" description="Helical" evidence="7">
    <location>
        <begin position="340"/>
        <end position="362"/>
    </location>
</feature>
<keyword evidence="4 7" id="KW-1133">Transmembrane helix</keyword>
<dbReference type="PANTHER" id="PTHR42718:SF9">
    <property type="entry name" value="MAJOR FACILITATOR SUPERFAMILY MULTIDRUG TRANSPORTER MFSC"/>
    <property type="match status" value="1"/>
</dbReference>
<feature type="transmembrane region" description="Helical" evidence="7">
    <location>
        <begin position="76"/>
        <end position="98"/>
    </location>
</feature>
<dbReference type="PANTHER" id="PTHR42718">
    <property type="entry name" value="MAJOR FACILITATOR SUPERFAMILY MULTIDRUG TRANSPORTER MFSC"/>
    <property type="match status" value="1"/>
</dbReference>
<feature type="transmembrane region" description="Helical" evidence="7">
    <location>
        <begin position="272"/>
        <end position="289"/>
    </location>
</feature>
<evidence type="ECO:0000256" key="3">
    <source>
        <dbReference type="ARBA" id="ARBA00022692"/>
    </source>
</evidence>